<protein>
    <submittedName>
        <fullName evidence="7">RNA polymerase sigma factor</fullName>
    </submittedName>
</protein>
<reference evidence="7 8" key="1">
    <citation type="submission" date="2019-07" db="EMBL/GenBank/DDBJ databases">
        <title>Draft genome for Aliikangiella sp. M105.</title>
        <authorList>
            <person name="Wang G."/>
        </authorList>
    </citation>
    <scope>NUCLEOTIDE SEQUENCE [LARGE SCALE GENOMIC DNA]</scope>
    <source>
        <strain evidence="7 8">M105</strain>
    </source>
</reference>
<dbReference type="InterPro" id="IPR013324">
    <property type="entry name" value="RNA_pol_sigma_r3/r4-like"/>
</dbReference>
<gene>
    <name evidence="7" type="ORF">FLL46_07295</name>
</gene>
<evidence type="ECO:0000256" key="2">
    <source>
        <dbReference type="ARBA" id="ARBA00023015"/>
    </source>
</evidence>
<dbReference type="OrthoDB" id="9784272at2"/>
<dbReference type="EMBL" id="VIKS01000004">
    <property type="protein sequence ID" value="TQV88322.1"/>
    <property type="molecule type" value="Genomic_DNA"/>
</dbReference>
<evidence type="ECO:0000256" key="3">
    <source>
        <dbReference type="ARBA" id="ARBA00023082"/>
    </source>
</evidence>
<comment type="caution">
    <text evidence="7">The sequence shown here is derived from an EMBL/GenBank/DDBJ whole genome shotgun (WGS) entry which is preliminary data.</text>
</comment>
<accession>A0A545UFS6</accession>
<dbReference type="Gene3D" id="1.10.1740.10">
    <property type="match status" value="1"/>
</dbReference>
<dbReference type="InterPro" id="IPR013325">
    <property type="entry name" value="RNA_pol_sigma_r2"/>
</dbReference>
<keyword evidence="3" id="KW-0731">Sigma factor</keyword>
<dbReference type="PANTHER" id="PTHR43133:SF45">
    <property type="entry name" value="RNA POLYMERASE ECF-TYPE SIGMA FACTOR"/>
    <property type="match status" value="1"/>
</dbReference>
<dbReference type="Pfam" id="PF04542">
    <property type="entry name" value="Sigma70_r2"/>
    <property type="match status" value="1"/>
</dbReference>
<evidence type="ECO:0000313" key="8">
    <source>
        <dbReference type="Proteomes" id="UP000315439"/>
    </source>
</evidence>
<proteinExistence type="inferred from homology"/>
<dbReference type="InterPro" id="IPR007627">
    <property type="entry name" value="RNA_pol_sigma70_r2"/>
</dbReference>
<dbReference type="GO" id="GO:0006352">
    <property type="term" value="P:DNA-templated transcription initiation"/>
    <property type="evidence" value="ECO:0007669"/>
    <property type="project" value="InterPro"/>
</dbReference>
<dbReference type="SUPFAM" id="SSF88659">
    <property type="entry name" value="Sigma3 and sigma4 domains of RNA polymerase sigma factors"/>
    <property type="match status" value="1"/>
</dbReference>
<evidence type="ECO:0000259" key="5">
    <source>
        <dbReference type="Pfam" id="PF04542"/>
    </source>
</evidence>
<evidence type="ECO:0000313" key="7">
    <source>
        <dbReference type="EMBL" id="TQV88322.1"/>
    </source>
</evidence>
<name>A0A545UFS6_9GAMM</name>
<feature type="domain" description="RNA polymerase sigma-70 region 2" evidence="5">
    <location>
        <begin position="8"/>
        <end position="71"/>
    </location>
</feature>
<feature type="domain" description="RNA polymerase sigma factor 70 region 4 type 2" evidence="6">
    <location>
        <begin position="99"/>
        <end position="148"/>
    </location>
</feature>
<dbReference type="PANTHER" id="PTHR43133">
    <property type="entry name" value="RNA POLYMERASE ECF-TYPE SIGMA FACTO"/>
    <property type="match status" value="1"/>
</dbReference>
<dbReference type="NCBIfam" id="TIGR02937">
    <property type="entry name" value="sigma70-ECF"/>
    <property type="match status" value="1"/>
</dbReference>
<evidence type="ECO:0000259" key="6">
    <source>
        <dbReference type="Pfam" id="PF08281"/>
    </source>
</evidence>
<dbReference type="Proteomes" id="UP000315439">
    <property type="component" value="Unassembled WGS sequence"/>
</dbReference>
<evidence type="ECO:0000256" key="4">
    <source>
        <dbReference type="ARBA" id="ARBA00023163"/>
    </source>
</evidence>
<dbReference type="InterPro" id="IPR039425">
    <property type="entry name" value="RNA_pol_sigma-70-like"/>
</dbReference>
<keyword evidence="2" id="KW-0805">Transcription regulation</keyword>
<keyword evidence="4" id="KW-0804">Transcription</keyword>
<sequence length="156" mass="18107">MTIDFESLITNNSSKIRNIARSYTNFHDYEDLMQEILTQLWRSHSRFRGDSKVETWLYRIAINTAVSYQRTEIKQRKVKEKSIAMKSVDAASQGLSHDEILHAFISTLNEIDRAVLMMYLDGLTASEMESVLGIKANAIKVRISRLKVKFREQFVD</sequence>
<dbReference type="RefSeq" id="WP_142892830.1">
    <property type="nucleotide sequence ID" value="NZ_ML660162.1"/>
</dbReference>
<dbReference type="AlphaFoldDB" id="A0A545UFS6"/>
<dbReference type="Gene3D" id="1.10.10.10">
    <property type="entry name" value="Winged helix-like DNA-binding domain superfamily/Winged helix DNA-binding domain"/>
    <property type="match status" value="1"/>
</dbReference>
<dbReference type="InterPro" id="IPR013249">
    <property type="entry name" value="RNA_pol_sigma70_r4_t2"/>
</dbReference>
<keyword evidence="8" id="KW-1185">Reference proteome</keyword>
<dbReference type="InterPro" id="IPR036388">
    <property type="entry name" value="WH-like_DNA-bd_sf"/>
</dbReference>
<dbReference type="InterPro" id="IPR014284">
    <property type="entry name" value="RNA_pol_sigma-70_dom"/>
</dbReference>
<comment type="similarity">
    <text evidence="1">Belongs to the sigma-70 factor family. ECF subfamily.</text>
</comment>
<dbReference type="SUPFAM" id="SSF88946">
    <property type="entry name" value="Sigma2 domain of RNA polymerase sigma factors"/>
    <property type="match status" value="1"/>
</dbReference>
<organism evidence="7 8">
    <name type="scientific">Aliikangiella coralliicola</name>
    <dbReference type="NCBI Taxonomy" id="2592383"/>
    <lineage>
        <taxon>Bacteria</taxon>
        <taxon>Pseudomonadati</taxon>
        <taxon>Pseudomonadota</taxon>
        <taxon>Gammaproteobacteria</taxon>
        <taxon>Oceanospirillales</taxon>
        <taxon>Pleioneaceae</taxon>
        <taxon>Aliikangiella</taxon>
    </lineage>
</organism>
<dbReference type="Pfam" id="PF08281">
    <property type="entry name" value="Sigma70_r4_2"/>
    <property type="match status" value="1"/>
</dbReference>
<evidence type="ECO:0000256" key="1">
    <source>
        <dbReference type="ARBA" id="ARBA00010641"/>
    </source>
</evidence>
<dbReference type="GO" id="GO:0003677">
    <property type="term" value="F:DNA binding"/>
    <property type="evidence" value="ECO:0007669"/>
    <property type="project" value="InterPro"/>
</dbReference>
<dbReference type="GO" id="GO:0016987">
    <property type="term" value="F:sigma factor activity"/>
    <property type="evidence" value="ECO:0007669"/>
    <property type="project" value="UniProtKB-KW"/>
</dbReference>